<feature type="region of interest" description="Disordered" evidence="1">
    <location>
        <begin position="47"/>
        <end position="67"/>
    </location>
</feature>
<name>A0AAX4ILQ0_9PEZI</name>
<evidence type="ECO:0000313" key="3">
    <source>
        <dbReference type="Proteomes" id="UP001322277"/>
    </source>
</evidence>
<evidence type="ECO:0000313" key="2">
    <source>
        <dbReference type="EMBL" id="WQF83938.1"/>
    </source>
</evidence>
<dbReference type="GeneID" id="87945455"/>
<dbReference type="EMBL" id="CP137309">
    <property type="protein sequence ID" value="WQF83938.1"/>
    <property type="molecule type" value="Genomic_DNA"/>
</dbReference>
<feature type="compositionally biased region" description="Basic and acidic residues" evidence="1">
    <location>
        <begin position="14"/>
        <end position="32"/>
    </location>
</feature>
<feature type="region of interest" description="Disordered" evidence="1">
    <location>
        <begin position="1"/>
        <end position="32"/>
    </location>
</feature>
<dbReference type="KEGG" id="cdet:87945455"/>
<feature type="region of interest" description="Disordered" evidence="1">
    <location>
        <begin position="80"/>
        <end position="109"/>
    </location>
</feature>
<protein>
    <submittedName>
        <fullName evidence="2">Uncharacterized protein</fullName>
    </submittedName>
</protein>
<sequence length="109" mass="11977">MAPEPPKSAAACSVRDRRQKTGSDWFEVDHGPEGSRPRLYTCAAVRTRPSHPSNHHTKSCTSPSRGKSVLLLETKSRAGGGCEADYQDRLGQNSTWLTARHPREGSQPH</sequence>
<evidence type="ECO:0000256" key="1">
    <source>
        <dbReference type="SAM" id="MobiDB-lite"/>
    </source>
</evidence>
<dbReference type="AlphaFoldDB" id="A0AAX4ILQ0"/>
<keyword evidence="3" id="KW-1185">Reference proteome</keyword>
<reference evidence="3" key="1">
    <citation type="journal article" date="2023" name="bioRxiv">
        <title>Complete genome of the Medicago anthracnose fungus, Colletotrichum destructivum, reveals a mini-chromosome-like region within a core chromosome.</title>
        <authorList>
            <person name="Lapalu N."/>
            <person name="Simon A."/>
            <person name="Lu A."/>
            <person name="Plaumann P.-L."/>
            <person name="Amselem J."/>
            <person name="Pigne S."/>
            <person name="Auger A."/>
            <person name="Koch C."/>
            <person name="Dallery J.-F."/>
            <person name="O'Connell R.J."/>
        </authorList>
    </citation>
    <scope>NUCLEOTIDE SEQUENCE [LARGE SCALE GENOMIC DNA]</scope>
    <source>
        <strain evidence="3">CBS 520.97</strain>
    </source>
</reference>
<dbReference type="RefSeq" id="XP_062781162.1">
    <property type="nucleotide sequence ID" value="XM_062925111.1"/>
</dbReference>
<dbReference type="Proteomes" id="UP001322277">
    <property type="component" value="Chromosome 5"/>
</dbReference>
<organism evidence="2 3">
    <name type="scientific">Colletotrichum destructivum</name>
    <dbReference type="NCBI Taxonomy" id="34406"/>
    <lineage>
        <taxon>Eukaryota</taxon>
        <taxon>Fungi</taxon>
        <taxon>Dikarya</taxon>
        <taxon>Ascomycota</taxon>
        <taxon>Pezizomycotina</taxon>
        <taxon>Sordariomycetes</taxon>
        <taxon>Hypocreomycetidae</taxon>
        <taxon>Glomerellales</taxon>
        <taxon>Glomerellaceae</taxon>
        <taxon>Colletotrichum</taxon>
        <taxon>Colletotrichum destructivum species complex</taxon>
    </lineage>
</organism>
<accession>A0AAX4ILQ0</accession>
<proteinExistence type="predicted"/>
<gene>
    <name evidence="2" type="ORF">CDEST_08952</name>
</gene>